<accession>A0ABM8XG62</accession>
<keyword evidence="1" id="KW-0831">Ubiquinone biosynthesis</keyword>
<dbReference type="HAMAP" id="MF_02231">
    <property type="entry name" value="UbiT"/>
    <property type="match status" value="1"/>
</dbReference>
<feature type="domain" description="SCP2" evidence="2">
    <location>
        <begin position="42"/>
        <end position="121"/>
    </location>
</feature>
<name>A0ABM8XG62_9BURK</name>
<dbReference type="InterPro" id="IPR036527">
    <property type="entry name" value="SCP2_sterol-bd_dom_sf"/>
</dbReference>
<comment type="pathway">
    <text evidence="1">Cofactor biosynthesis; ubiquinone biosynthesis.</text>
</comment>
<comment type="function">
    <text evidence="1">Required for O(2)-independent ubiquinone (coenzyme Q) biosynthesis. Likely functions as an accessory factor.</text>
</comment>
<evidence type="ECO:0000313" key="4">
    <source>
        <dbReference type="Proteomes" id="UP000701702"/>
    </source>
</evidence>
<sequence>MSALQSLLTRVHRRLPGRARALPLVSALELARRAGWLEPPAALDGHSFLLTVTDLGLDVPFRCEQGRFRLASGDSGVPELTLRACVRDYLRLLAGQCDTDTLFFRRRLVIGGDTALGLEVKYWLDAAPRPVWLGAIAGKLAAGLGGGLGGGGQR</sequence>
<protein>
    <recommendedName>
        <fullName evidence="1">Ubiquinone biosynthesis accessory factor UbiT</fullName>
    </recommendedName>
</protein>
<comment type="caution">
    <text evidence="3">The sequence shown here is derived from an EMBL/GenBank/DDBJ whole genome shotgun (WGS) entry which is preliminary data.</text>
</comment>
<dbReference type="Pfam" id="PF02036">
    <property type="entry name" value="SCP2"/>
    <property type="match status" value="1"/>
</dbReference>
<organism evidence="3 4">
    <name type="scientific">Cupriavidus pinatubonensis</name>
    <dbReference type="NCBI Taxonomy" id="248026"/>
    <lineage>
        <taxon>Bacteria</taxon>
        <taxon>Pseudomonadati</taxon>
        <taxon>Pseudomonadota</taxon>
        <taxon>Betaproteobacteria</taxon>
        <taxon>Burkholderiales</taxon>
        <taxon>Burkholderiaceae</taxon>
        <taxon>Cupriavidus</taxon>
    </lineage>
</organism>
<evidence type="ECO:0000259" key="2">
    <source>
        <dbReference type="Pfam" id="PF02036"/>
    </source>
</evidence>
<reference evidence="3 4" key="1">
    <citation type="submission" date="2021-08" db="EMBL/GenBank/DDBJ databases">
        <authorList>
            <person name="Peeters C."/>
        </authorList>
    </citation>
    <scope>NUCLEOTIDE SEQUENCE [LARGE SCALE GENOMIC DNA]</scope>
    <source>
        <strain evidence="3 4">LMG 23994</strain>
    </source>
</reference>
<gene>
    <name evidence="1" type="primary">ubiT</name>
    <name evidence="3" type="ORF">LMG23994_04070</name>
</gene>
<dbReference type="InterPro" id="IPR003033">
    <property type="entry name" value="SCP2_sterol-bd_dom"/>
</dbReference>
<dbReference type="RefSeq" id="WP_224005038.1">
    <property type="nucleotide sequence ID" value="NZ_CAJZAF010000023.1"/>
</dbReference>
<dbReference type="EMBL" id="CAJZAF010000023">
    <property type="protein sequence ID" value="CAG9179042.1"/>
    <property type="molecule type" value="Genomic_DNA"/>
</dbReference>
<dbReference type="SUPFAM" id="SSF55718">
    <property type="entry name" value="SCP-like"/>
    <property type="match status" value="1"/>
</dbReference>
<comment type="similarity">
    <text evidence="1">Belongs to the UbiT family.</text>
</comment>
<evidence type="ECO:0000313" key="3">
    <source>
        <dbReference type="EMBL" id="CAG9179042.1"/>
    </source>
</evidence>
<evidence type="ECO:0000256" key="1">
    <source>
        <dbReference type="HAMAP-Rule" id="MF_02231"/>
    </source>
</evidence>
<keyword evidence="4" id="KW-1185">Reference proteome</keyword>
<proteinExistence type="inferred from homology"/>
<dbReference type="Proteomes" id="UP000701702">
    <property type="component" value="Unassembled WGS sequence"/>
</dbReference>
<dbReference type="InterPro" id="IPR016830">
    <property type="entry name" value="UbiT"/>
</dbReference>